<dbReference type="EMBL" id="CP073633">
    <property type="protein sequence ID" value="WHQ67741.1"/>
    <property type="molecule type" value="Genomic_DNA"/>
</dbReference>
<evidence type="ECO:0000313" key="2">
    <source>
        <dbReference type="EMBL" id="WHQ67741.1"/>
    </source>
</evidence>
<dbReference type="Proteomes" id="UP001223720">
    <property type="component" value="Chromosome"/>
</dbReference>
<dbReference type="AlphaFoldDB" id="A0AAX3W911"/>
<proteinExistence type="predicted"/>
<accession>A0AAX3W911</accession>
<dbReference type="RefSeq" id="WP_003605154.1">
    <property type="nucleotide sequence ID" value="NZ_CP073633.1"/>
</dbReference>
<reference evidence="2" key="1">
    <citation type="journal article" date="2022" name="Biotechnol. Bioprocess Eng.">
        <title>Pan-genome Analysis Reveals Comparative Genomic Features of Central Metabolic Pathways in Methylorubrum extorquens.</title>
        <authorList>
            <person name="Lee G.M."/>
            <person name="Scott-Nevros Z.K."/>
            <person name="Lee S.-M."/>
            <person name="Kim D."/>
        </authorList>
    </citation>
    <scope>NUCLEOTIDE SEQUENCE</scope>
    <source>
        <strain evidence="2">ATCC 55366</strain>
    </source>
</reference>
<organism evidence="2 3">
    <name type="scientific">Methylorubrum extorquens</name>
    <name type="common">Methylobacterium dichloromethanicum</name>
    <name type="synonym">Methylobacterium extorquens</name>
    <dbReference type="NCBI Taxonomy" id="408"/>
    <lineage>
        <taxon>Bacteria</taxon>
        <taxon>Pseudomonadati</taxon>
        <taxon>Pseudomonadota</taxon>
        <taxon>Alphaproteobacteria</taxon>
        <taxon>Hyphomicrobiales</taxon>
        <taxon>Methylobacteriaceae</taxon>
        <taxon>Methylorubrum</taxon>
    </lineage>
</organism>
<feature type="region of interest" description="Disordered" evidence="1">
    <location>
        <begin position="21"/>
        <end position="45"/>
    </location>
</feature>
<evidence type="ECO:0000256" key="1">
    <source>
        <dbReference type="SAM" id="MobiDB-lite"/>
    </source>
</evidence>
<sequence length="45" mass="4835">MQALADDRLDETVPFGAALPAIEGSPRTNVPSPWLMRPLGSGRED</sequence>
<gene>
    <name evidence="2" type="ORF">KEC54_15170</name>
</gene>
<evidence type="ECO:0000313" key="3">
    <source>
        <dbReference type="Proteomes" id="UP001223720"/>
    </source>
</evidence>
<protein>
    <submittedName>
        <fullName evidence="2">Uncharacterized protein</fullName>
    </submittedName>
</protein>
<name>A0AAX3W911_METEX</name>